<dbReference type="PRINTS" id="PR00415">
    <property type="entry name" value="ACONITASE"/>
</dbReference>
<dbReference type="NCBIfam" id="TIGR01343">
    <property type="entry name" value="hacA_fam"/>
    <property type="match status" value="1"/>
</dbReference>
<evidence type="ECO:0000256" key="2">
    <source>
        <dbReference type="ARBA" id="ARBA00022723"/>
    </source>
</evidence>
<keyword evidence="2" id="KW-0479">Metal-binding</keyword>
<feature type="domain" description="Aconitase/3-isopropylmalate dehydratase large subunit alpha/beta/alpha" evidence="6">
    <location>
        <begin position="89"/>
        <end position="290"/>
    </location>
</feature>
<dbReference type="RefSeq" id="WP_326834710.1">
    <property type="nucleotide sequence ID" value="NZ_CP142149.1"/>
</dbReference>
<organism evidence="7 8">
    <name type="scientific">Amycolatopsis rhabdoformis</name>
    <dbReference type="NCBI Taxonomy" id="1448059"/>
    <lineage>
        <taxon>Bacteria</taxon>
        <taxon>Bacillati</taxon>
        <taxon>Actinomycetota</taxon>
        <taxon>Actinomycetes</taxon>
        <taxon>Pseudonocardiales</taxon>
        <taxon>Pseudonocardiaceae</taxon>
        <taxon>Amycolatopsis</taxon>
    </lineage>
</organism>
<dbReference type="EC" id="4.2.1.33" evidence="7"/>
<dbReference type="GO" id="GO:0003861">
    <property type="term" value="F:3-isopropylmalate dehydratase activity"/>
    <property type="evidence" value="ECO:0007669"/>
    <property type="project" value="UniProtKB-EC"/>
</dbReference>
<evidence type="ECO:0000259" key="6">
    <source>
        <dbReference type="Pfam" id="PF00330"/>
    </source>
</evidence>
<dbReference type="PANTHER" id="PTHR43822:SF2">
    <property type="entry name" value="HOMOACONITASE, MITOCHONDRIAL"/>
    <property type="match status" value="1"/>
</dbReference>
<dbReference type="InterPro" id="IPR001030">
    <property type="entry name" value="Acoase/IPM_deHydtase_lsu_aba"/>
</dbReference>
<dbReference type="Proteomes" id="UP001330812">
    <property type="component" value="Chromosome"/>
</dbReference>
<sequence>MGQTIAEKVFSRQNVAREPAYAGDVIDADLDGLMVITYQAIRAAFTRLGFKDGPPLVFDRDRVYLMNDHVQPGIKIEVAQAAYDSKLDAARLGIANFRDTEMGVGHQMMLDYGYVRPGELVVGNDSHTVCYGALNAASTGMGNTEVAYALAFGQLYFTVPESIKVTLRGAARPYPFGKDIILHLAGLYGDDFAQDKSLEFHGPLASAMDLSSRMTIADHAVEVGAKFGLFLADEKTRAFVGERTDRPYQPVEPDPDATYAREIELDTDTLDFQVAKPFRFDNVVPVGEVVGTRIDQARVGSCANGRYEDLAITARMLQGRKVAPGVKFYVSPASMSVYKECVRTGVIETLLDAGVQVQEPGCGICQSPQIVLNEEVCITSTTRNYRGRFGGATCSEAEIYLASPATVTAAAIAGEIVHPGELLDV</sequence>
<keyword evidence="8" id="KW-1185">Reference proteome</keyword>
<dbReference type="Gene3D" id="3.30.499.10">
    <property type="entry name" value="Aconitase, domain 3"/>
    <property type="match status" value="2"/>
</dbReference>
<evidence type="ECO:0000313" key="7">
    <source>
        <dbReference type="EMBL" id="WSE31902.1"/>
    </source>
</evidence>
<evidence type="ECO:0000256" key="5">
    <source>
        <dbReference type="ARBA" id="ARBA00023239"/>
    </source>
</evidence>
<dbReference type="InterPro" id="IPR036008">
    <property type="entry name" value="Aconitase_4Fe-4S_dom"/>
</dbReference>
<evidence type="ECO:0000256" key="3">
    <source>
        <dbReference type="ARBA" id="ARBA00023004"/>
    </source>
</evidence>
<keyword evidence="3" id="KW-0408">Iron</keyword>
<dbReference type="NCBIfam" id="NF001614">
    <property type="entry name" value="PRK00402.1"/>
    <property type="match status" value="1"/>
</dbReference>
<feature type="domain" description="Aconitase/3-isopropylmalate dehydratase large subunit alpha/beta/alpha" evidence="6">
    <location>
        <begin position="291"/>
        <end position="414"/>
    </location>
</feature>
<dbReference type="SUPFAM" id="SSF53732">
    <property type="entry name" value="Aconitase iron-sulfur domain"/>
    <property type="match status" value="1"/>
</dbReference>
<keyword evidence="5 7" id="KW-0456">Lyase</keyword>
<gene>
    <name evidence="7" type="ORF">VSH64_07240</name>
</gene>
<dbReference type="InterPro" id="IPR050067">
    <property type="entry name" value="IPM_dehydratase_rel_enz"/>
</dbReference>
<protein>
    <submittedName>
        <fullName evidence="7">Aconitase/3-isopropylmalate dehydratase large subunit family protein</fullName>
        <ecNumber evidence="7">4.2.1.33</ecNumber>
    </submittedName>
</protein>
<name>A0ABZ1IBV9_9PSEU</name>
<proteinExistence type="predicted"/>
<dbReference type="InterPro" id="IPR006251">
    <property type="entry name" value="Homoacnase/IPMdehydase_lsu"/>
</dbReference>
<evidence type="ECO:0000313" key="8">
    <source>
        <dbReference type="Proteomes" id="UP001330812"/>
    </source>
</evidence>
<dbReference type="InterPro" id="IPR015931">
    <property type="entry name" value="Acnase/IPM_dHydase_lsu_aba_1/3"/>
</dbReference>
<keyword evidence="1" id="KW-0004">4Fe-4S</keyword>
<evidence type="ECO:0000256" key="4">
    <source>
        <dbReference type="ARBA" id="ARBA00023014"/>
    </source>
</evidence>
<reference evidence="7 8" key="1">
    <citation type="journal article" date="2015" name="Int. J. Syst. Evol. Microbiol.">
        <title>Amycolatopsis rhabdoformis sp. nov., an actinomycete isolated from a tropical forest soil.</title>
        <authorList>
            <person name="Souza W.R."/>
            <person name="Silva R.E."/>
            <person name="Goodfellow M."/>
            <person name="Busarakam K."/>
            <person name="Figueiro F.S."/>
            <person name="Ferreira D."/>
            <person name="Rodrigues-Filho E."/>
            <person name="Moraes L.A.B."/>
            <person name="Zucchi T.D."/>
        </authorList>
    </citation>
    <scope>NUCLEOTIDE SEQUENCE [LARGE SCALE GENOMIC DNA]</scope>
    <source>
        <strain evidence="7 8">NCIMB 14900</strain>
    </source>
</reference>
<dbReference type="PANTHER" id="PTHR43822">
    <property type="entry name" value="HOMOACONITASE, MITOCHONDRIAL-RELATED"/>
    <property type="match status" value="1"/>
</dbReference>
<keyword evidence="4" id="KW-0411">Iron-sulfur</keyword>
<dbReference type="EMBL" id="CP142149">
    <property type="protein sequence ID" value="WSE31902.1"/>
    <property type="molecule type" value="Genomic_DNA"/>
</dbReference>
<evidence type="ECO:0000256" key="1">
    <source>
        <dbReference type="ARBA" id="ARBA00022485"/>
    </source>
</evidence>
<dbReference type="Pfam" id="PF00330">
    <property type="entry name" value="Aconitase"/>
    <property type="match status" value="2"/>
</dbReference>
<accession>A0ABZ1IBV9</accession>